<name>A0A915LAH6_ROMCU</name>
<evidence type="ECO:0000313" key="1">
    <source>
        <dbReference type="Proteomes" id="UP000887565"/>
    </source>
</evidence>
<dbReference type="Proteomes" id="UP000887565">
    <property type="component" value="Unplaced"/>
</dbReference>
<reference evidence="2" key="1">
    <citation type="submission" date="2022-11" db="UniProtKB">
        <authorList>
            <consortium name="WormBaseParasite"/>
        </authorList>
    </citation>
    <scope>IDENTIFICATION</scope>
</reference>
<evidence type="ECO:0000313" key="2">
    <source>
        <dbReference type="WBParaSite" id="nRc.2.0.1.t47847-RA"/>
    </source>
</evidence>
<proteinExistence type="predicted"/>
<protein>
    <submittedName>
        <fullName evidence="2">Uncharacterized protein</fullName>
    </submittedName>
</protein>
<sequence length="88" mass="10122">MGDGLEDESLNDFCGIRPRPYPPTVGAPSPLPVYINIEINVDRSEKNRLKIFCQYFCFEKHFFVPLAKIFLATLCQLEQMSSPCTEKY</sequence>
<organism evidence="1 2">
    <name type="scientific">Romanomermis culicivorax</name>
    <name type="common">Nematode worm</name>
    <dbReference type="NCBI Taxonomy" id="13658"/>
    <lineage>
        <taxon>Eukaryota</taxon>
        <taxon>Metazoa</taxon>
        <taxon>Ecdysozoa</taxon>
        <taxon>Nematoda</taxon>
        <taxon>Enoplea</taxon>
        <taxon>Dorylaimia</taxon>
        <taxon>Mermithida</taxon>
        <taxon>Mermithoidea</taxon>
        <taxon>Mermithidae</taxon>
        <taxon>Romanomermis</taxon>
    </lineage>
</organism>
<dbReference type="AlphaFoldDB" id="A0A915LAH6"/>
<keyword evidence="1" id="KW-1185">Reference proteome</keyword>
<accession>A0A915LAH6</accession>
<dbReference type="WBParaSite" id="nRc.2.0.1.t47847-RA">
    <property type="protein sequence ID" value="nRc.2.0.1.t47847-RA"/>
    <property type="gene ID" value="nRc.2.0.1.g47847"/>
</dbReference>